<protein>
    <submittedName>
        <fullName evidence="7">Oligosaccharide flippase family protein</fullName>
    </submittedName>
</protein>
<sequence length="438" mass="44939">MRSDSALGGRRSFGRDALTAAVSGVANPLSMLIVSPVLARVLGVEGRGELAAATAPLSLAIVVLAFGIPETLTHFLARDRRLARGVGLYLTAALVVLGLIGVSSIYLLAPVLSGSVESLERLIRLASIALVPALGQSALRGWAMGHHLWRSVAAERYLTASVRLLGVYGLALGGALTVTTATIVMAAAYAIGGVSYLPAFARSLRTQSAPPAEDGARKYFLYAALLWFGTLSGALLGRIDQVLITPLSATGELGIYVVAVNVAEAILVFNTAFRDVIFPRESAAPSLDRLAQVARTSTLITALVGIGVCVAAPLAVPWIFGDDFSGSTLVIVVLVVGLVVGNPGSIAGAGLAARGRPGIRSGLLFASVVTNVVLLFVLVPNYGALGAAMAASVANAAAGIGAVVAMWIVFDAEPVAFALPRVADLTALPGVFRKALRS</sequence>
<evidence type="ECO:0000256" key="2">
    <source>
        <dbReference type="ARBA" id="ARBA00022475"/>
    </source>
</evidence>
<evidence type="ECO:0000256" key="6">
    <source>
        <dbReference type="SAM" id="Phobius"/>
    </source>
</evidence>
<accession>A0ABT8FYN5</accession>
<dbReference type="RefSeq" id="WP_301126264.1">
    <property type="nucleotide sequence ID" value="NZ_JAUHPV010000002.1"/>
</dbReference>
<feature type="transmembrane region" description="Helical" evidence="6">
    <location>
        <begin position="165"/>
        <end position="198"/>
    </location>
</feature>
<name>A0ABT8FYN5_9MICO</name>
<dbReference type="InterPro" id="IPR050833">
    <property type="entry name" value="Poly_Biosynth_Transport"/>
</dbReference>
<comment type="subcellular location">
    <subcellularLocation>
        <location evidence="1">Cell membrane</location>
        <topology evidence="1">Multi-pass membrane protein</topology>
    </subcellularLocation>
</comment>
<evidence type="ECO:0000256" key="4">
    <source>
        <dbReference type="ARBA" id="ARBA00022989"/>
    </source>
</evidence>
<evidence type="ECO:0000256" key="3">
    <source>
        <dbReference type="ARBA" id="ARBA00022692"/>
    </source>
</evidence>
<dbReference type="Proteomes" id="UP001172738">
    <property type="component" value="Unassembled WGS sequence"/>
</dbReference>
<evidence type="ECO:0000313" key="8">
    <source>
        <dbReference type="Proteomes" id="UP001172738"/>
    </source>
</evidence>
<dbReference type="InterPro" id="IPR002797">
    <property type="entry name" value="Polysacc_synth"/>
</dbReference>
<dbReference type="PANTHER" id="PTHR30250">
    <property type="entry name" value="PST FAMILY PREDICTED COLANIC ACID TRANSPORTER"/>
    <property type="match status" value="1"/>
</dbReference>
<feature type="transmembrane region" description="Helical" evidence="6">
    <location>
        <begin position="219"/>
        <end position="239"/>
    </location>
</feature>
<keyword evidence="8" id="KW-1185">Reference proteome</keyword>
<dbReference type="PANTHER" id="PTHR30250:SF11">
    <property type="entry name" value="O-ANTIGEN TRANSPORTER-RELATED"/>
    <property type="match status" value="1"/>
</dbReference>
<evidence type="ECO:0000256" key="1">
    <source>
        <dbReference type="ARBA" id="ARBA00004651"/>
    </source>
</evidence>
<dbReference type="EMBL" id="JAUHPV010000002">
    <property type="protein sequence ID" value="MDN4472019.1"/>
    <property type="molecule type" value="Genomic_DNA"/>
</dbReference>
<feature type="transmembrane region" description="Helical" evidence="6">
    <location>
        <begin position="298"/>
        <end position="320"/>
    </location>
</feature>
<keyword evidence="5 6" id="KW-0472">Membrane</keyword>
<feature type="transmembrane region" description="Helical" evidence="6">
    <location>
        <begin position="20"/>
        <end position="38"/>
    </location>
</feature>
<feature type="transmembrane region" description="Helical" evidence="6">
    <location>
        <begin position="88"/>
        <end position="109"/>
    </location>
</feature>
<gene>
    <name evidence="7" type="ORF">QQX04_03310</name>
</gene>
<feature type="transmembrane region" description="Helical" evidence="6">
    <location>
        <begin position="121"/>
        <end position="145"/>
    </location>
</feature>
<evidence type="ECO:0000313" key="7">
    <source>
        <dbReference type="EMBL" id="MDN4472019.1"/>
    </source>
</evidence>
<organism evidence="7 8">
    <name type="scientific">Demequina zhanjiangensis</name>
    <dbReference type="NCBI Taxonomy" id="3051659"/>
    <lineage>
        <taxon>Bacteria</taxon>
        <taxon>Bacillati</taxon>
        <taxon>Actinomycetota</taxon>
        <taxon>Actinomycetes</taxon>
        <taxon>Micrococcales</taxon>
        <taxon>Demequinaceae</taxon>
        <taxon>Demequina</taxon>
    </lineage>
</organism>
<feature type="transmembrane region" description="Helical" evidence="6">
    <location>
        <begin position="388"/>
        <end position="410"/>
    </location>
</feature>
<feature type="transmembrane region" description="Helical" evidence="6">
    <location>
        <begin position="254"/>
        <end position="277"/>
    </location>
</feature>
<reference evidence="7" key="1">
    <citation type="submission" date="2023-06" db="EMBL/GenBank/DDBJ databases">
        <title>SYSU T00b26.</title>
        <authorList>
            <person name="Gao L."/>
            <person name="Fang B.-Z."/>
            <person name="Li W.-J."/>
        </authorList>
    </citation>
    <scope>NUCLEOTIDE SEQUENCE</scope>
    <source>
        <strain evidence="7">SYSU T00b26</strain>
    </source>
</reference>
<keyword evidence="3 6" id="KW-0812">Transmembrane</keyword>
<dbReference type="Pfam" id="PF01943">
    <property type="entry name" value="Polysacc_synt"/>
    <property type="match status" value="1"/>
</dbReference>
<evidence type="ECO:0000256" key="5">
    <source>
        <dbReference type="ARBA" id="ARBA00023136"/>
    </source>
</evidence>
<proteinExistence type="predicted"/>
<keyword evidence="4 6" id="KW-1133">Transmembrane helix</keyword>
<comment type="caution">
    <text evidence="7">The sequence shown here is derived from an EMBL/GenBank/DDBJ whole genome shotgun (WGS) entry which is preliminary data.</text>
</comment>
<feature type="transmembrane region" description="Helical" evidence="6">
    <location>
        <begin position="50"/>
        <end position="68"/>
    </location>
</feature>
<feature type="transmembrane region" description="Helical" evidence="6">
    <location>
        <begin position="326"/>
        <end position="351"/>
    </location>
</feature>
<feature type="transmembrane region" description="Helical" evidence="6">
    <location>
        <begin position="363"/>
        <end position="382"/>
    </location>
</feature>
<keyword evidence="2" id="KW-1003">Cell membrane</keyword>